<dbReference type="EMBL" id="BARS01042254">
    <property type="protein sequence ID" value="GAG40654.1"/>
    <property type="molecule type" value="Genomic_DNA"/>
</dbReference>
<sequence>RIGTAEVESALVSHEKVAEAAVTPVPHEIKGQGLYAYVTLVNGVEENNELKKELIKHVRKEIGPIAAPEAIQFAPSLPKTRSGKIMRRILRKIAEKDTGSLGDISTLADPSVVEELIKGRGE</sequence>
<dbReference type="InterPro" id="IPR025110">
    <property type="entry name" value="AMP-bd_C"/>
</dbReference>
<reference evidence="2" key="1">
    <citation type="journal article" date="2014" name="Front. Microbiol.">
        <title>High frequency of phylogenetically diverse reductive dehalogenase-homologous genes in deep subseafloor sedimentary metagenomes.</title>
        <authorList>
            <person name="Kawai M."/>
            <person name="Futagami T."/>
            <person name="Toyoda A."/>
            <person name="Takaki Y."/>
            <person name="Nishi S."/>
            <person name="Hori S."/>
            <person name="Arai W."/>
            <person name="Tsubouchi T."/>
            <person name="Morono Y."/>
            <person name="Uchiyama I."/>
            <person name="Ito T."/>
            <person name="Fujiyama A."/>
            <person name="Inagaki F."/>
            <person name="Takami H."/>
        </authorList>
    </citation>
    <scope>NUCLEOTIDE SEQUENCE</scope>
    <source>
        <strain evidence="2">Expedition CK06-06</strain>
    </source>
</reference>
<dbReference type="GO" id="GO:0003987">
    <property type="term" value="F:acetate-CoA ligase activity"/>
    <property type="evidence" value="ECO:0007669"/>
    <property type="project" value="TreeGrafter"/>
</dbReference>
<dbReference type="GO" id="GO:0005829">
    <property type="term" value="C:cytosol"/>
    <property type="evidence" value="ECO:0007669"/>
    <property type="project" value="TreeGrafter"/>
</dbReference>
<dbReference type="Gene3D" id="3.30.300.30">
    <property type="match status" value="1"/>
</dbReference>
<dbReference type="PANTHER" id="PTHR24095">
    <property type="entry name" value="ACETYL-COENZYME A SYNTHETASE"/>
    <property type="match status" value="1"/>
</dbReference>
<organism evidence="2">
    <name type="scientific">marine sediment metagenome</name>
    <dbReference type="NCBI Taxonomy" id="412755"/>
    <lineage>
        <taxon>unclassified sequences</taxon>
        <taxon>metagenomes</taxon>
        <taxon>ecological metagenomes</taxon>
    </lineage>
</organism>
<proteinExistence type="predicted"/>
<dbReference type="PANTHER" id="PTHR24095:SF14">
    <property type="entry name" value="ACETYL-COENZYME A SYNTHETASE 1"/>
    <property type="match status" value="1"/>
</dbReference>
<dbReference type="InterPro" id="IPR045851">
    <property type="entry name" value="AMP-bd_C_sf"/>
</dbReference>
<dbReference type="SUPFAM" id="SSF56801">
    <property type="entry name" value="Acetyl-CoA synthetase-like"/>
    <property type="match status" value="1"/>
</dbReference>
<accession>X0XBU4</accession>
<evidence type="ECO:0000259" key="1">
    <source>
        <dbReference type="Pfam" id="PF13193"/>
    </source>
</evidence>
<gene>
    <name evidence="2" type="ORF">S01H1_64129</name>
</gene>
<dbReference type="GO" id="GO:0006085">
    <property type="term" value="P:acetyl-CoA biosynthetic process"/>
    <property type="evidence" value="ECO:0007669"/>
    <property type="project" value="TreeGrafter"/>
</dbReference>
<dbReference type="AlphaFoldDB" id="X0XBU4"/>
<comment type="caution">
    <text evidence="2">The sequence shown here is derived from an EMBL/GenBank/DDBJ whole genome shotgun (WGS) entry which is preliminary data.</text>
</comment>
<feature type="non-terminal residue" evidence="2">
    <location>
        <position position="1"/>
    </location>
</feature>
<dbReference type="FunFam" id="3.30.300.30:FF:000004">
    <property type="entry name" value="Acetyl-coenzyme A synthetase"/>
    <property type="match status" value="1"/>
</dbReference>
<evidence type="ECO:0000313" key="2">
    <source>
        <dbReference type="EMBL" id="GAG40654.1"/>
    </source>
</evidence>
<protein>
    <recommendedName>
        <fullName evidence="1">AMP-binding enzyme C-terminal domain-containing protein</fullName>
    </recommendedName>
</protein>
<feature type="domain" description="AMP-binding enzyme C-terminal" evidence="1">
    <location>
        <begin position="6"/>
        <end position="84"/>
    </location>
</feature>
<dbReference type="Pfam" id="PF13193">
    <property type="entry name" value="AMP-binding_C"/>
    <property type="match status" value="1"/>
</dbReference>
<name>X0XBU4_9ZZZZ</name>